<dbReference type="InterPro" id="IPR004682">
    <property type="entry name" value="TRAP_DctP"/>
</dbReference>
<keyword evidence="3" id="KW-0732">Signal</keyword>
<dbReference type="Gene3D" id="3.40.190.170">
    <property type="entry name" value="Bacterial extracellular solute-binding protein, family 7"/>
    <property type="match status" value="1"/>
</dbReference>
<dbReference type="GO" id="GO:0055085">
    <property type="term" value="P:transmembrane transport"/>
    <property type="evidence" value="ECO:0007669"/>
    <property type="project" value="InterPro"/>
</dbReference>
<dbReference type="NCBIfam" id="TIGR00787">
    <property type="entry name" value="dctP"/>
    <property type="match status" value="1"/>
</dbReference>
<dbReference type="EMBL" id="RZNJ01000005">
    <property type="protein sequence ID" value="RUT29247.1"/>
    <property type="molecule type" value="Genomic_DNA"/>
</dbReference>
<dbReference type="InterPro" id="IPR038404">
    <property type="entry name" value="TRAP_DctP_sf"/>
</dbReference>
<dbReference type="Proteomes" id="UP000281547">
    <property type="component" value="Unassembled WGS sequence"/>
</dbReference>
<keyword evidence="2" id="KW-0813">Transport</keyword>
<comment type="similarity">
    <text evidence="1">Belongs to the bacterial solute-binding protein 7 family.</text>
</comment>
<reference evidence="4 5" key="1">
    <citation type="journal article" date="2016" name="Int. J. Syst. Evol. Microbiol.">
        <title>Arsenicitalea aurantiaca gen. nov., sp. nov., a new member of the family Hyphomicrobiaceae, isolated from high-arsenic sediment.</title>
        <authorList>
            <person name="Mu Y."/>
            <person name="Zhou L."/>
            <person name="Zeng X.C."/>
            <person name="Liu L."/>
            <person name="Pan Y."/>
            <person name="Chen X."/>
            <person name="Wang J."/>
            <person name="Li S."/>
            <person name="Li W.J."/>
            <person name="Wang Y."/>
        </authorList>
    </citation>
    <scope>NUCLEOTIDE SEQUENCE [LARGE SCALE GENOMIC DNA]</scope>
    <source>
        <strain evidence="4 5">42-50</strain>
    </source>
</reference>
<dbReference type="InterPro" id="IPR018389">
    <property type="entry name" value="DctP_fam"/>
</dbReference>
<proteinExistence type="inferred from homology"/>
<accession>A0A433X5C1</accession>
<dbReference type="GO" id="GO:0030288">
    <property type="term" value="C:outer membrane-bounded periplasmic space"/>
    <property type="evidence" value="ECO:0007669"/>
    <property type="project" value="InterPro"/>
</dbReference>
<dbReference type="NCBIfam" id="NF037995">
    <property type="entry name" value="TRAP_S1"/>
    <property type="match status" value="1"/>
</dbReference>
<evidence type="ECO:0000256" key="3">
    <source>
        <dbReference type="ARBA" id="ARBA00022729"/>
    </source>
</evidence>
<evidence type="ECO:0000256" key="1">
    <source>
        <dbReference type="ARBA" id="ARBA00009023"/>
    </source>
</evidence>
<dbReference type="CDD" id="cd13603">
    <property type="entry name" value="PBP2_TRAP_Siap_TeaA_like"/>
    <property type="match status" value="1"/>
</dbReference>
<evidence type="ECO:0000313" key="5">
    <source>
        <dbReference type="Proteomes" id="UP000281547"/>
    </source>
</evidence>
<keyword evidence="5" id="KW-1185">Reference proteome</keyword>
<dbReference type="AlphaFoldDB" id="A0A433X5C1"/>
<dbReference type="PANTHER" id="PTHR33376:SF7">
    <property type="entry name" value="C4-DICARBOXYLATE-BINDING PROTEIN DCTB"/>
    <property type="match status" value="1"/>
</dbReference>
<name>A0A433X5C1_9HYPH</name>
<evidence type="ECO:0000256" key="2">
    <source>
        <dbReference type="ARBA" id="ARBA00022448"/>
    </source>
</evidence>
<comment type="caution">
    <text evidence="4">The sequence shown here is derived from an EMBL/GenBank/DDBJ whole genome shotgun (WGS) entry which is preliminary data.</text>
</comment>
<protein>
    <submittedName>
        <fullName evidence="4">TRAP transporter substrate-binding protein</fullName>
    </submittedName>
</protein>
<organism evidence="4 5">
    <name type="scientific">Arsenicitalea aurantiaca</name>
    <dbReference type="NCBI Taxonomy" id="1783274"/>
    <lineage>
        <taxon>Bacteria</taxon>
        <taxon>Pseudomonadati</taxon>
        <taxon>Pseudomonadota</taxon>
        <taxon>Alphaproteobacteria</taxon>
        <taxon>Hyphomicrobiales</taxon>
        <taxon>Devosiaceae</taxon>
        <taxon>Arsenicitalea</taxon>
    </lineage>
</organism>
<sequence length="383" mass="42408">MPFASSARRTLSKCRISHKTTYLHANKWRVDRSCGFMLAGCIWRRVPVRDVGRKGREKMKFWTKLVVAACVGGTLAGPALAQSVTIQLASAFNADTDMMQAAERFGELVSERSGGEIAVRYFPGGQMGGERDNLEALKIGEIEMAVFGTYPIVSLAPAYSFFDAPFVFRDRDHVYATWQSELGDEVREIFEAEHGVRALGMMGRGYRHLTSNDPINSVEDMEGMRIRMGQSKPFIEAFTETGAVVVPIALPELFTSLRLGTVSASDGPFDQIYTFNLHEAQSHLALTGHLYATSLWMMNEDFYAGLSDAHREIIDTAASEALAYGDELALASEERLRGVLVEAGMQITEPDYAGFMEKVRPAIDRLFAEDWSVTTAEEIAAIQ</sequence>
<gene>
    <name evidence="4" type="ORF">EMQ25_14050</name>
</gene>
<dbReference type="PANTHER" id="PTHR33376">
    <property type="match status" value="1"/>
</dbReference>
<evidence type="ECO:0000313" key="4">
    <source>
        <dbReference type="EMBL" id="RUT29247.1"/>
    </source>
</evidence>
<dbReference type="Pfam" id="PF03480">
    <property type="entry name" value="DctP"/>
    <property type="match status" value="1"/>
</dbReference>